<reference evidence="2" key="1">
    <citation type="submission" date="2021-08" db="EMBL/GenBank/DDBJ databases">
        <authorList>
            <person name="Stevens D.C."/>
        </authorList>
    </citation>
    <scope>NUCLEOTIDE SEQUENCE</scope>
    <source>
        <strain evidence="2">DSM 53165</strain>
    </source>
</reference>
<dbReference type="Proteomes" id="UP001139031">
    <property type="component" value="Unassembled WGS sequence"/>
</dbReference>
<comment type="caution">
    <text evidence="2">The sequence shown here is derived from an EMBL/GenBank/DDBJ whole genome shotgun (WGS) entry which is preliminary data.</text>
</comment>
<evidence type="ECO:0000259" key="1">
    <source>
        <dbReference type="Pfam" id="PF10137"/>
    </source>
</evidence>
<dbReference type="Pfam" id="PF10137">
    <property type="entry name" value="CAP12-PCTIR_TIR"/>
    <property type="match status" value="1"/>
</dbReference>
<keyword evidence="3" id="KW-1185">Reference proteome</keyword>
<feature type="domain" description="CD-NTase-associated protein 12/Pycsar effector protein TIR" evidence="1">
    <location>
        <begin position="102"/>
        <end position="225"/>
    </location>
</feature>
<dbReference type="InterPro" id="IPR019302">
    <property type="entry name" value="CAP12/PCTIR_TIR_dom"/>
</dbReference>
<dbReference type="RefSeq" id="WP_224191396.1">
    <property type="nucleotide sequence ID" value="NZ_JAIRAU010000008.1"/>
</dbReference>
<proteinExistence type="predicted"/>
<dbReference type="EMBL" id="JAIRAU010000008">
    <property type="protein sequence ID" value="MBZ5709618.1"/>
    <property type="molecule type" value="Genomic_DNA"/>
</dbReference>
<organism evidence="2 3">
    <name type="scientific">Nannocystis pusilla</name>
    <dbReference type="NCBI Taxonomy" id="889268"/>
    <lineage>
        <taxon>Bacteria</taxon>
        <taxon>Pseudomonadati</taxon>
        <taxon>Myxococcota</taxon>
        <taxon>Polyangia</taxon>
        <taxon>Nannocystales</taxon>
        <taxon>Nannocystaceae</taxon>
        <taxon>Nannocystis</taxon>
    </lineage>
</organism>
<gene>
    <name evidence="2" type="ORF">K7C98_10125</name>
</gene>
<evidence type="ECO:0000313" key="2">
    <source>
        <dbReference type="EMBL" id="MBZ5709618.1"/>
    </source>
</evidence>
<sequence length="256" mass="27012">MATISFPGTQQQLEQLVSSLGIDGDWTDSGSNRHFTSKPLGGIMCYSPSTNNIWFQGKAAGKAALEQALTAALRGPLPPVAGSPPPPLGSAGPAQPVANGTRIFVVHGHDEQARDQLELVLHKLGLEPFVLQNSGGGGLTIIEALEKEIATPNRTHFGIVLMTPDDMGYSAKDGASAAAPRARQNVVLEMGMMIAALTRSKVAILKKGHLETPSDAAGILYKGFNMHVKEVVPWLVDRLRHAGINVSADLVTRASA</sequence>
<evidence type="ECO:0000313" key="3">
    <source>
        <dbReference type="Proteomes" id="UP001139031"/>
    </source>
</evidence>
<name>A0ABS7TN12_9BACT</name>
<protein>
    <submittedName>
        <fullName evidence="2">Nucleotide-binding protein</fullName>
    </submittedName>
</protein>
<accession>A0ABS7TN12</accession>